<organism evidence="1">
    <name type="scientific">uncultured Nocardioides sp</name>
    <dbReference type="NCBI Taxonomy" id="198441"/>
    <lineage>
        <taxon>Bacteria</taxon>
        <taxon>Bacillati</taxon>
        <taxon>Actinomycetota</taxon>
        <taxon>Actinomycetes</taxon>
        <taxon>Propionibacteriales</taxon>
        <taxon>Nocardioidaceae</taxon>
        <taxon>Nocardioides</taxon>
        <taxon>environmental samples</taxon>
    </lineage>
</organism>
<gene>
    <name evidence="1" type="ORF">AVDCRST_MAG32-434</name>
</gene>
<evidence type="ECO:0000313" key="1">
    <source>
        <dbReference type="EMBL" id="CAA9369209.1"/>
    </source>
</evidence>
<reference evidence="1" key="1">
    <citation type="submission" date="2020-02" db="EMBL/GenBank/DDBJ databases">
        <authorList>
            <person name="Meier V. D."/>
        </authorList>
    </citation>
    <scope>NUCLEOTIDE SEQUENCE</scope>
    <source>
        <strain evidence="1">AVDCRST_MAG32</strain>
    </source>
</reference>
<sequence>MVARWQVLALGGTRNDIRRRLARREWSPLHAGVYVDHTGPPTRRQREWAAVLCHWPAALHRESALDAAGMTRDREPPPTVVHVLVDSSRRITPAEGVTVHRIRSAESWVVPNRRPPRATVELALLVAAADRDEAGAVALLSDGVQQGLTTAPRLAATLRRLVRLRRRAILLEILDDVSAGTRSVLERRYLQVVERAHGLPVGVRQERHVGATGVIRRDVGYPAQETCVELDGAFGHRDAVDRWTDLRRDVDAAVAGILTLRPG</sequence>
<protein>
    <recommendedName>
        <fullName evidence="2">DUF559 domain-containing protein</fullName>
    </recommendedName>
</protein>
<name>A0A6J4MUI0_9ACTN</name>
<accession>A0A6J4MUI0</accession>
<proteinExistence type="predicted"/>
<dbReference type="EMBL" id="CADCUM010000020">
    <property type="protein sequence ID" value="CAA9369209.1"/>
    <property type="molecule type" value="Genomic_DNA"/>
</dbReference>
<dbReference type="AlphaFoldDB" id="A0A6J4MUI0"/>
<evidence type="ECO:0008006" key="2">
    <source>
        <dbReference type="Google" id="ProtNLM"/>
    </source>
</evidence>